<feature type="domain" description="DUF1400" evidence="4">
    <location>
        <begin position="40"/>
        <end position="162"/>
    </location>
</feature>
<dbReference type="GO" id="GO:0016787">
    <property type="term" value="F:hydrolase activity"/>
    <property type="evidence" value="ECO:0007669"/>
    <property type="project" value="UniProtKB-KW"/>
</dbReference>
<dbReference type="PANTHER" id="PTHR10272">
    <property type="entry name" value="PLATELET-ACTIVATING FACTOR ACETYLHYDROLASE"/>
    <property type="match status" value="1"/>
</dbReference>
<name>A0ABV0K3Z3_9CYAN</name>
<keyword evidence="3" id="KW-0443">Lipid metabolism</keyword>
<dbReference type="InterPro" id="IPR000073">
    <property type="entry name" value="AB_hydrolase_1"/>
</dbReference>
<evidence type="ECO:0000313" key="7">
    <source>
        <dbReference type="Proteomes" id="UP001482513"/>
    </source>
</evidence>
<keyword evidence="2" id="KW-0442">Lipid degradation</keyword>
<evidence type="ECO:0000256" key="3">
    <source>
        <dbReference type="ARBA" id="ARBA00023098"/>
    </source>
</evidence>
<keyword evidence="7" id="KW-1185">Reference proteome</keyword>
<evidence type="ECO:0000256" key="2">
    <source>
        <dbReference type="ARBA" id="ARBA00022963"/>
    </source>
</evidence>
<proteinExistence type="predicted"/>
<dbReference type="EMBL" id="JAMPKX010000004">
    <property type="protein sequence ID" value="MEP0947490.1"/>
    <property type="molecule type" value="Genomic_DNA"/>
</dbReference>
<gene>
    <name evidence="6" type="ORF">NC992_11460</name>
</gene>
<keyword evidence="1 6" id="KW-0378">Hydrolase</keyword>
<protein>
    <submittedName>
        <fullName evidence="6">Alpha/beta hydrolase</fullName>
    </submittedName>
</protein>
<evidence type="ECO:0000313" key="6">
    <source>
        <dbReference type="EMBL" id="MEP0947490.1"/>
    </source>
</evidence>
<sequence length="629" mass="68124">MRSTVSRLSLFSPLRRWGWGAVAASGLLVGGLAVAPSAAAADSVTVRLGRLSQTVSLDELQAFAATGEVPRSLRLYRPLLNASIQEVLQGEIALEPEVSQVILDEILQTPGGARLLDTLRAIAPNLAADDLRVTLEQVGKAESGLTLLGILRAMPQDTLEIDVGTLLTLASQFQLAQMESKALGRVLRKDPAAETAEPAPLLETDPFATGSSAVERWELVLRDHSRDRSIPLDIYWSKDSHGPLVVISHGFGADRRFFAYLAEHLASHGLTVVSVEHPGSNVAALLSLPPDDLPEAAAQSRILPATEFLDRPRDISYVLDRLERLNTYSYSLRDRLNTDEVAFIGHSLGGYTGLALAGAALDLRSLEAYCQTLNPVNVSPADWLQCAAQDLPVKYANLRDDRITQLIVANPLTGVLFGETGLSRVRVPTLVLAGTHDTVTPMASQQLRPFMQLPADKYLVTVVGGSHLSVGDPNNLNADLGRIPFMAELPDVTTAPLRIFLQGVSFSFVMQQTSEAEAYAPALDPAVAHAFSTTTMSLRLSQTVPEGLAAWPRLRQSGLHRQEGLISYLPSLLHLEALAIQDQFQALQRQMVDYLRHTPPSLTAVYWPFLGPQLPMQANQPGSKPATSQ</sequence>
<dbReference type="Proteomes" id="UP001482513">
    <property type="component" value="Unassembled WGS sequence"/>
</dbReference>
<organism evidence="6 7">
    <name type="scientific">Leptolyngbya subtilissima DQ-A4</name>
    <dbReference type="NCBI Taxonomy" id="2933933"/>
    <lineage>
        <taxon>Bacteria</taxon>
        <taxon>Bacillati</taxon>
        <taxon>Cyanobacteriota</taxon>
        <taxon>Cyanophyceae</taxon>
        <taxon>Leptolyngbyales</taxon>
        <taxon>Leptolyngbyaceae</taxon>
        <taxon>Leptolyngbya group</taxon>
        <taxon>Leptolyngbya</taxon>
    </lineage>
</organism>
<feature type="domain" description="AB hydrolase-1" evidence="5">
    <location>
        <begin position="245"/>
        <end position="473"/>
    </location>
</feature>
<dbReference type="PANTHER" id="PTHR10272:SF13">
    <property type="entry name" value="POLY(ETHYLENE TEREPHTHALATE) HYDROLASE"/>
    <property type="match status" value="1"/>
</dbReference>
<evidence type="ECO:0000256" key="1">
    <source>
        <dbReference type="ARBA" id="ARBA00022801"/>
    </source>
</evidence>
<evidence type="ECO:0000259" key="4">
    <source>
        <dbReference type="Pfam" id="PF07176"/>
    </source>
</evidence>
<dbReference type="RefSeq" id="WP_348251287.1">
    <property type="nucleotide sequence ID" value="NZ_JAMPKX010000004.1"/>
</dbReference>
<comment type="caution">
    <text evidence="6">The sequence shown here is derived from an EMBL/GenBank/DDBJ whole genome shotgun (WGS) entry which is preliminary data.</text>
</comment>
<dbReference type="InterPro" id="IPR029058">
    <property type="entry name" value="AB_hydrolase_fold"/>
</dbReference>
<dbReference type="InterPro" id="IPR010802">
    <property type="entry name" value="DUF1400"/>
</dbReference>
<dbReference type="Pfam" id="PF12697">
    <property type="entry name" value="Abhydrolase_6"/>
    <property type="match status" value="1"/>
</dbReference>
<accession>A0ABV0K3Z3</accession>
<evidence type="ECO:0000259" key="5">
    <source>
        <dbReference type="Pfam" id="PF12697"/>
    </source>
</evidence>
<reference evidence="6 7" key="1">
    <citation type="submission" date="2022-04" db="EMBL/GenBank/DDBJ databases">
        <title>Positive selection, recombination, and allopatry shape intraspecific diversity of widespread and dominant cyanobacteria.</title>
        <authorList>
            <person name="Wei J."/>
            <person name="Shu W."/>
            <person name="Hu C."/>
        </authorList>
    </citation>
    <scope>NUCLEOTIDE SEQUENCE [LARGE SCALE GENOMIC DNA]</scope>
    <source>
        <strain evidence="6 7">DQ-A4</strain>
    </source>
</reference>
<dbReference type="SUPFAM" id="SSF53474">
    <property type="entry name" value="alpha/beta-Hydrolases"/>
    <property type="match status" value="1"/>
</dbReference>
<dbReference type="Gene3D" id="3.40.50.1820">
    <property type="entry name" value="alpha/beta hydrolase"/>
    <property type="match status" value="1"/>
</dbReference>
<dbReference type="Pfam" id="PF07176">
    <property type="entry name" value="DUF1400"/>
    <property type="match status" value="1"/>
</dbReference>